<evidence type="ECO:0000313" key="8">
    <source>
        <dbReference type="EMBL" id="RPB10312.1"/>
    </source>
</evidence>
<evidence type="ECO:0000256" key="2">
    <source>
        <dbReference type="ARBA" id="ARBA00009864"/>
    </source>
</evidence>
<dbReference type="InterPro" id="IPR059242">
    <property type="entry name" value="mS23_dom"/>
</dbReference>
<feature type="region of interest" description="Disordered" evidence="7">
    <location>
        <begin position="214"/>
        <end position="237"/>
    </location>
</feature>
<dbReference type="EMBL" id="ML119144">
    <property type="protein sequence ID" value="RPB10312.1"/>
    <property type="molecule type" value="Genomic_DNA"/>
</dbReference>
<dbReference type="FunCoup" id="A0A3N4KLX9">
    <property type="interactions" value="122"/>
</dbReference>
<evidence type="ECO:0000256" key="3">
    <source>
        <dbReference type="ARBA" id="ARBA00022980"/>
    </source>
</evidence>
<dbReference type="CDD" id="cd23701">
    <property type="entry name" value="At1g26750"/>
    <property type="match status" value="1"/>
</dbReference>
<comment type="subcellular location">
    <subcellularLocation>
        <location evidence="1 6">Mitochondrion</location>
    </subcellularLocation>
</comment>
<evidence type="ECO:0000313" key="9">
    <source>
        <dbReference type="Proteomes" id="UP000277580"/>
    </source>
</evidence>
<comment type="similarity">
    <text evidence="2">Belongs to the mitochondrion-specific ribosomal protein mS23 family.</text>
</comment>
<dbReference type="PANTHER" id="PTHR37799">
    <property type="entry name" value="37S RIBOSOMAL PROTEIN S25, MITOCHONDRIAL"/>
    <property type="match status" value="1"/>
</dbReference>
<evidence type="ECO:0000256" key="4">
    <source>
        <dbReference type="ARBA" id="ARBA00023128"/>
    </source>
</evidence>
<keyword evidence="3 6" id="KW-0689">Ribosomal protein</keyword>
<feature type="region of interest" description="Disordered" evidence="7">
    <location>
        <begin position="45"/>
        <end position="64"/>
    </location>
</feature>
<dbReference type="GO" id="GO:0003735">
    <property type="term" value="F:structural constituent of ribosome"/>
    <property type="evidence" value="ECO:0007669"/>
    <property type="project" value="UniProtKB-UniRule"/>
</dbReference>
<evidence type="ECO:0000256" key="6">
    <source>
        <dbReference type="PIRNR" id="PIRNR029764"/>
    </source>
</evidence>
<dbReference type="GO" id="GO:0005763">
    <property type="term" value="C:mitochondrial small ribosomal subunit"/>
    <property type="evidence" value="ECO:0007669"/>
    <property type="project" value="UniProtKB-UniRule"/>
</dbReference>
<dbReference type="Proteomes" id="UP000277580">
    <property type="component" value="Unassembled WGS sequence"/>
</dbReference>
<organism evidence="8 9">
    <name type="scientific">Morchella conica CCBAS932</name>
    <dbReference type="NCBI Taxonomy" id="1392247"/>
    <lineage>
        <taxon>Eukaryota</taxon>
        <taxon>Fungi</taxon>
        <taxon>Dikarya</taxon>
        <taxon>Ascomycota</taxon>
        <taxon>Pezizomycotina</taxon>
        <taxon>Pezizomycetes</taxon>
        <taxon>Pezizales</taxon>
        <taxon>Morchellaceae</taxon>
        <taxon>Morchella</taxon>
    </lineage>
</organism>
<name>A0A3N4KLX9_9PEZI</name>
<sequence length="237" mass="27818">MNTIKRLRPIRVHLTASRRLETGRLREEPAWYRIVGSIPPTTSLVRPLPVQQKDHKPWTKRHKPRGMFMPQKIEYPEDKLRAQFFKDHPWELARPRILVENDGNDHKHYDWSKIEQQSKQLDGESVVQRQMWLMENKGLGETDAYDHARREFYELRMKQDIERRVAAEEALAVGAQFGKSYLEIGIEMEQKALEMWKEVATADIIKRRGRSTFTVSDFEEEPEAPVSEAEEQPVAAA</sequence>
<proteinExistence type="inferred from homology"/>
<accession>A0A3N4KLX9</accession>
<comment type="subunit">
    <text evidence="6">Component of the mitochondrial small ribosomal subunit.</text>
</comment>
<dbReference type="PIRSF" id="PIRSF029764">
    <property type="entry name" value="RSM25"/>
    <property type="match status" value="1"/>
</dbReference>
<dbReference type="AlphaFoldDB" id="A0A3N4KLX9"/>
<feature type="compositionally biased region" description="Acidic residues" evidence="7">
    <location>
        <begin position="217"/>
        <end position="231"/>
    </location>
</feature>
<dbReference type="Pfam" id="PF13741">
    <property type="entry name" value="MRP-S25"/>
    <property type="match status" value="1"/>
</dbReference>
<dbReference type="PANTHER" id="PTHR37799:SF1">
    <property type="entry name" value="SMALL RIBOSOMAL SUBUNIT PROTEIN MS23"/>
    <property type="match status" value="1"/>
</dbReference>
<reference evidence="8 9" key="1">
    <citation type="journal article" date="2018" name="Nat. Ecol. Evol.">
        <title>Pezizomycetes genomes reveal the molecular basis of ectomycorrhizal truffle lifestyle.</title>
        <authorList>
            <person name="Murat C."/>
            <person name="Payen T."/>
            <person name="Noel B."/>
            <person name="Kuo A."/>
            <person name="Morin E."/>
            <person name="Chen J."/>
            <person name="Kohler A."/>
            <person name="Krizsan K."/>
            <person name="Balestrini R."/>
            <person name="Da Silva C."/>
            <person name="Montanini B."/>
            <person name="Hainaut M."/>
            <person name="Levati E."/>
            <person name="Barry K.W."/>
            <person name="Belfiori B."/>
            <person name="Cichocki N."/>
            <person name="Clum A."/>
            <person name="Dockter R.B."/>
            <person name="Fauchery L."/>
            <person name="Guy J."/>
            <person name="Iotti M."/>
            <person name="Le Tacon F."/>
            <person name="Lindquist E.A."/>
            <person name="Lipzen A."/>
            <person name="Malagnac F."/>
            <person name="Mello A."/>
            <person name="Molinier V."/>
            <person name="Miyauchi S."/>
            <person name="Poulain J."/>
            <person name="Riccioni C."/>
            <person name="Rubini A."/>
            <person name="Sitrit Y."/>
            <person name="Splivallo R."/>
            <person name="Traeger S."/>
            <person name="Wang M."/>
            <person name="Zifcakova L."/>
            <person name="Wipf D."/>
            <person name="Zambonelli A."/>
            <person name="Paolocci F."/>
            <person name="Nowrousian M."/>
            <person name="Ottonello S."/>
            <person name="Baldrian P."/>
            <person name="Spatafora J.W."/>
            <person name="Henrissat B."/>
            <person name="Nagy L.G."/>
            <person name="Aury J.M."/>
            <person name="Wincker P."/>
            <person name="Grigoriev I.V."/>
            <person name="Bonfante P."/>
            <person name="Martin F.M."/>
        </authorList>
    </citation>
    <scope>NUCLEOTIDE SEQUENCE [LARGE SCALE GENOMIC DNA]</scope>
    <source>
        <strain evidence="8 9">CCBAS932</strain>
    </source>
</reference>
<evidence type="ECO:0000256" key="7">
    <source>
        <dbReference type="SAM" id="MobiDB-lite"/>
    </source>
</evidence>
<protein>
    <recommendedName>
        <fullName evidence="6">37S ribosomal protein S25, mitochondrial</fullName>
    </recommendedName>
</protein>
<keyword evidence="9" id="KW-1185">Reference proteome</keyword>
<evidence type="ECO:0000256" key="5">
    <source>
        <dbReference type="ARBA" id="ARBA00023274"/>
    </source>
</evidence>
<evidence type="ECO:0000256" key="1">
    <source>
        <dbReference type="ARBA" id="ARBA00004173"/>
    </source>
</evidence>
<dbReference type="OrthoDB" id="5542239at2759"/>
<keyword evidence="5 6" id="KW-0687">Ribonucleoprotein</keyword>
<dbReference type="STRING" id="1392247.A0A3N4KLX9"/>
<dbReference type="InterPro" id="IPR016939">
    <property type="entry name" value="Ribosomal_mS23_fun"/>
</dbReference>
<keyword evidence="4 6" id="KW-0496">Mitochondrion</keyword>
<dbReference type="InParanoid" id="A0A3N4KLX9"/>
<gene>
    <name evidence="8" type="ORF">P167DRAFT_607358</name>
</gene>